<feature type="compositionally biased region" description="Polar residues" evidence="1">
    <location>
        <begin position="31"/>
        <end position="43"/>
    </location>
</feature>
<feature type="region of interest" description="Disordered" evidence="1">
    <location>
        <begin position="1"/>
        <end position="86"/>
    </location>
</feature>
<feature type="compositionally biased region" description="Basic residues" evidence="1">
    <location>
        <begin position="72"/>
        <end position="86"/>
    </location>
</feature>
<gene>
    <name evidence="2" type="ORF">QE109_08075</name>
</gene>
<accession>A0ABT6NCJ4</accession>
<comment type="caution">
    <text evidence="2">The sequence shown here is derived from an EMBL/GenBank/DDBJ whole genome shotgun (WGS) entry which is preliminary data.</text>
</comment>
<evidence type="ECO:0000313" key="2">
    <source>
        <dbReference type="EMBL" id="MDH8678101.1"/>
    </source>
</evidence>
<feature type="compositionally biased region" description="Gly residues" evidence="1">
    <location>
        <begin position="8"/>
        <end position="20"/>
    </location>
</feature>
<dbReference type="RefSeq" id="WP_281093930.1">
    <property type="nucleotide sequence ID" value="NZ_JARYZI010000004.1"/>
</dbReference>
<dbReference type="InterPro" id="IPR035205">
    <property type="entry name" value="DUF5320"/>
</dbReference>
<evidence type="ECO:0000313" key="3">
    <source>
        <dbReference type="Proteomes" id="UP001158045"/>
    </source>
</evidence>
<protein>
    <submittedName>
        <fullName evidence="2">DUF5320 domain-containing protein</fullName>
    </submittedName>
</protein>
<evidence type="ECO:0000256" key="1">
    <source>
        <dbReference type="SAM" id="MobiDB-lite"/>
    </source>
</evidence>
<dbReference type="Pfam" id="PF17253">
    <property type="entry name" value="DUF5320"/>
    <property type="match status" value="1"/>
</dbReference>
<sequence>MPRLNGTGPNGSGPMTGRGLGRCKDGLQDENGITSRNMTMNNDELNRFNSRRNGLYGNGLRRSDMQNSGMRRCGKGSGNRRRLNGN</sequence>
<proteinExistence type="predicted"/>
<reference evidence="2 3" key="1">
    <citation type="submission" date="2023-04" db="EMBL/GenBank/DDBJ databases">
        <title>Fusibacter bizertensis strain WBS, isolated from littoral bottom sediments of the Arctic seas - biochemical and genomic analysis.</title>
        <authorList>
            <person name="Brioukhanov A.L."/>
        </authorList>
    </citation>
    <scope>NUCLEOTIDE SEQUENCE [LARGE SCALE GENOMIC DNA]</scope>
    <source>
        <strain evidence="2 3">WBS</strain>
    </source>
</reference>
<feature type="compositionally biased region" description="Low complexity" evidence="1">
    <location>
        <begin position="51"/>
        <end position="60"/>
    </location>
</feature>
<name>A0ABT6NCJ4_9FIRM</name>
<dbReference type="Proteomes" id="UP001158045">
    <property type="component" value="Unassembled WGS sequence"/>
</dbReference>
<keyword evidence="3" id="KW-1185">Reference proteome</keyword>
<organism evidence="2 3">
    <name type="scientific">Fusibacter bizertensis</name>
    <dbReference type="NCBI Taxonomy" id="1488331"/>
    <lineage>
        <taxon>Bacteria</taxon>
        <taxon>Bacillati</taxon>
        <taxon>Bacillota</taxon>
        <taxon>Clostridia</taxon>
        <taxon>Eubacteriales</taxon>
        <taxon>Eubacteriales Family XII. Incertae Sedis</taxon>
        <taxon>Fusibacter</taxon>
    </lineage>
</organism>
<dbReference type="EMBL" id="JARYZI010000004">
    <property type="protein sequence ID" value="MDH8678101.1"/>
    <property type="molecule type" value="Genomic_DNA"/>
</dbReference>